<feature type="region of interest" description="Disordered" evidence="1">
    <location>
        <begin position="1"/>
        <end position="21"/>
    </location>
</feature>
<comment type="caution">
    <text evidence="2">The sequence shown here is derived from an EMBL/GenBank/DDBJ whole genome shotgun (WGS) entry which is preliminary data.</text>
</comment>
<dbReference type="AlphaFoldDB" id="A0A0W8FK13"/>
<gene>
    <name evidence="2" type="ORF">ASZ90_009181</name>
</gene>
<evidence type="ECO:0000313" key="2">
    <source>
        <dbReference type="EMBL" id="KUG21073.1"/>
    </source>
</evidence>
<protein>
    <submittedName>
        <fullName evidence="2">Uncharacterized protein</fullName>
    </submittedName>
</protein>
<sequence>MPVAQGIMPFHAKRPRSPGEGLHAQRMKILELVHVPRI</sequence>
<name>A0A0W8FK13_9ZZZZ</name>
<reference evidence="2" key="1">
    <citation type="journal article" date="2015" name="Proc. Natl. Acad. Sci. U.S.A.">
        <title>Networks of energetic and metabolic interactions define dynamics in microbial communities.</title>
        <authorList>
            <person name="Embree M."/>
            <person name="Liu J.K."/>
            <person name="Al-Bassam M.M."/>
            <person name="Zengler K."/>
        </authorList>
    </citation>
    <scope>NUCLEOTIDE SEQUENCE</scope>
</reference>
<accession>A0A0W8FK13</accession>
<evidence type="ECO:0000256" key="1">
    <source>
        <dbReference type="SAM" id="MobiDB-lite"/>
    </source>
</evidence>
<proteinExistence type="predicted"/>
<dbReference type="EMBL" id="LNQE01001104">
    <property type="protein sequence ID" value="KUG21073.1"/>
    <property type="molecule type" value="Genomic_DNA"/>
</dbReference>
<organism evidence="2">
    <name type="scientific">hydrocarbon metagenome</name>
    <dbReference type="NCBI Taxonomy" id="938273"/>
    <lineage>
        <taxon>unclassified sequences</taxon>
        <taxon>metagenomes</taxon>
        <taxon>ecological metagenomes</taxon>
    </lineage>
</organism>